<dbReference type="AlphaFoldDB" id="K8VZG2"/>
<accession>K8VZG2</accession>
<evidence type="ECO:0000313" key="1">
    <source>
        <dbReference type="EMBL" id="EKT53554.1"/>
    </source>
</evidence>
<dbReference type="Proteomes" id="UP000010290">
    <property type="component" value="Chromosome"/>
</dbReference>
<sequence length="132" mass="14774">MNADVFTITGGGGIKRKLLKVNDMTLYPIPASSIYSIASLSWCDIKWGYEYKFISRDIPIKKAEESVLTNAYTTNELELSFLTLDGSDVTSFLEELCPACKQEDESTIKENGCLLFLVGCVNKIKIFRELIS</sequence>
<dbReference type="InterPro" id="IPR016630">
    <property type="entry name" value="UCP015278"/>
</dbReference>
<reference evidence="1 2" key="1">
    <citation type="journal article" date="2012" name="BMC Genomics">
        <title>Comparative genomics of bacteria in the genus Providencia isolated from wild Drosophila melanogaster.</title>
        <authorList>
            <person name="Galac M.R."/>
            <person name="Lazzaro B.P."/>
        </authorList>
    </citation>
    <scope>NUCLEOTIDE SEQUENCE [LARGE SCALE GENOMIC DNA]</scope>
    <source>
        <strain evidence="1 2">DSM 19967</strain>
    </source>
</reference>
<gene>
    <name evidence="1" type="ORF">OO7_15119</name>
</gene>
<dbReference type="HOGENOM" id="CLU_1915221_0_0_6"/>
<protein>
    <submittedName>
        <fullName evidence="1">Uncharacterized protein</fullName>
    </submittedName>
</protein>
<dbReference type="Pfam" id="PF10004">
    <property type="entry name" value="DUF2247"/>
    <property type="match status" value="1"/>
</dbReference>
<name>K8VZG2_9GAMM</name>
<dbReference type="PATRIC" id="fig|1141660.3.peg.3023"/>
<comment type="caution">
    <text evidence="1">The sequence shown here is derived from an EMBL/GenBank/DDBJ whole genome shotgun (WGS) entry which is preliminary data.</text>
</comment>
<organism evidence="1 2">
    <name type="scientific">Providencia sneebia DSM 19967</name>
    <dbReference type="NCBI Taxonomy" id="1141660"/>
    <lineage>
        <taxon>Bacteria</taxon>
        <taxon>Pseudomonadati</taxon>
        <taxon>Pseudomonadota</taxon>
        <taxon>Gammaproteobacteria</taxon>
        <taxon>Enterobacterales</taxon>
        <taxon>Morganellaceae</taxon>
        <taxon>Providencia</taxon>
    </lineage>
</organism>
<proteinExistence type="predicted"/>
<keyword evidence="2" id="KW-1185">Reference proteome</keyword>
<evidence type="ECO:0000313" key="2">
    <source>
        <dbReference type="Proteomes" id="UP000010290"/>
    </source>
</evidence>
<dbReference type="EMBL" id="AKKN01000013">
    <property type="protein sequence ID" value="EKT53554.1"/>
    <property type="molecule type" value="Genomic_DNA"/>
</dbReference>